<dbReference type="AlphaFoldDB" id="X6NIK5"/>
<dbReference type="EMBL" id="ASPP01008434">
    <property type="protein sequence ID" value="ETO25554.1"/>
    <property type="molecule type" value="Genomic_DNA"/>
</dbReference>
<proteinExistence type="predicted"/>
<name>X6NIK5_RETFI</name>
<comment type="caution">
    <text evidence="1">The sequence shown here is derived from an EMBL/GenBank/DDBJ whole genome shotgun (WGS) entry which is preliminary data.</text>
</comment>
<evidence type="ECO:0000313" key="1">
    <source>
        <dbReference type="EMBL" id="ETO25554.1"/>
    </source>
</evidence>
<accession>X6NIK5</accession>
<reference evidence="1 2" key="1">
    <citation type="journal article" date="2013" name="Curr. Biol.">
        <title>The Genome of the Foraminiferan Reticulomyxa filosa.</title>
        <authorList>
            <person name="Glockner G."/>
            <person name="Hulsmann N."/>
            <person name="Schleicher M."/>
            <person name="Noegel A.A."/>
            <person name="Eichinger L."/>
            <person name="Gallinger C."/>
            <person name="Pawlowski J."/>
            <person name="Sierra R."/>
            <person name="Euteneuer U."/>
            <person name="Pillet L."/>
            <person name="Moustafa A."/>
            <person name="Platzer M."/>
            <person name="Groth M."/>
            <person name="Szafranski K."/>
            <person name="Schliwa M."/>
        </authorList>
    </citation>
    <scope>NUCLEOTIDE SEQUENCE [LARGE SCALE GENOMIC DNA]</scope>
</reference>
<sequence length="194" mass="22415">MWIPLSNKFQNFFFFFLRKHIAILSSKKKKKKMGTDVRVKQAMLNDLIECIGVEKHSNSSKKRANVTLGDDVGIKANDRATNVLARTSQIQNATNHDLQEIDDNNTKERKGIQNRQIRSVSAFVVNKTNDEHRTTNNEKTEFQNKKIGGYKRVFPFNSATQKANQLLTKETNHKIDPFAHFNRIVVTELKKKKK</sequence>
<keyword evidence="2" id="KW-1185">Reference proteome</keyword>
<gene>
    <name evidence="1" type="ORF">RFI_11581</name>
</gene>
<protein>
    <submittedName>
        <fullName evidence="1">Uncharacterized protein</fullName>
    </submittedName>
</protein>
<organism evidence="1 2">
    <name type="scientific">Reticulomyxa filosa</name>
    <dbReference type="NCBI Taxonomy" id="46433"/>
    <lineage>
        <taxon>Eukaryota</taxon>
        <taxon>Sar</taxon>
        <taxon>Rhizaria</taxon>
        <taxon>Retaria</taxon>
        <taxon>Foraminifera</taxon>
        <taxon>Monothalamids</taxon>
        <taxon>Reticulomyxidae</taxon>
        <taxon>Reticulomyxa</taxon>
    </lineage>
</organism>
<evidence type="ECO:0000313" key="2">
    <source>
        <dbReference type="Proteomes" id="UP000023152"/>
    </source>
</evidence>
<dbReference type="Proteomes" id="UP000023152">
    <property type="component" value="Unassembled WGS sequence"/>
</dbReference>